<dbReference type="PROSITE" id="PS51233">
    <property type="entry name" value="VWFD"/>
    <property type="match status" value="1"/>
</dbReference>
<dbReference type="InterPro" id="IPR001846">
    <property type="entry name" value="VWF_type-D"/>
</dbReference>
<dbReference type="AlphaFoldDB" id="A0A7K9D572"/>
<dbReference type="Proteomes" id="UP000518305">
    <property type="component" value="Unassembled WGS sequence"/>
</dbReference>
<feature type="non-terminal residue" evidence="2">
    <location>
        <position position="77"/>
    </location>
</feature>
<organism evidence="2 3">
    <name type="scientific">Hemiprocne comata</name>
    <dbReference type="NCBI Taxonomy" id="243314"/>
    <lineage>
        <taxon>Eukaryota</taxon>
        <taxon>Metazoa</taxon>
        <taxon>Chordata</taxon>
        <taxon>Craniata</taxon>
        <taxon>Vertebrata</taxon>
        <taxon>Euteleostomi</taxon>
        <taxon>Archelosauria</taxon>
        <taxon>Archosauria</taxon>
        <taxon>Dinosauria</taxon>
        <taxon>Saurischia</taxon>
        <taxon>Theropoda</taxon>
        <taxon>Coelurosauria</taxon>
        <taxon>Aves</taxon>
        <taxon>Neognathae</taxon>
        <taxon>Neoaves</taxon>
        <taxon>Strisores</taxon>
        <taxon>Apodiformes</taxon>
        <taxon>Apodidae</taxon>
        <taxon>Hemiprocninae</taxon>
        <taxon>Hemiprocne</taxon>
    </lineage>
</organism>
<proteinExistence type="predicted"/>
<protein>
    <submittedName>
        <fullName evidence="2">SSPO protein</fullName>
    </submittedName>
</protein>
<feature type="non-terminal residue" evidence="2">
    <location>
        <position position="1"/>
    </location>
</feature>
<evidence type="ECO:0000259" key="1">
    <source>
        <dbReference type="PROSITE" id="PS51233"/>
    </source>
</evidence>
<accession>A0A7K9D572</accession>
<dbReference type="EMBL" id="VWZJ01005980">
    <property type="protein sequence ID" value="NXG59658.1"/>
    <property type="molecule type" value="Genomic_DNA"/>
</dbReference>
<evidence type="ECO:0000313" key="2">
    <source>
        <dbReference type="EMBL" id="NXG59658.1"/>
    </source>
</evidence>
<feature type="domain" description="VWFD" evidence="1">
    <location>
        <begin position="1"/>
        <end position="42"/>
    </location>
</feature>
<comment type="caution">
    <text evidence="2">The sequence shown here is derived from an EMBL/GenBank/DDBJ whole genome shotgun (WGS) entry which is preliminary data.</text>
</comment>
<gene>
    <name evidence="2" type="primary">Sspo_0</name>
    <name evidence="2" type="ORF">HEMCOM_R10078</name>
</gene>
<dbReference type="OrthoDB" id="160294at2759"/>
<name>A0A7K9D572_9AVES</name>
<evidence type="ECO:0000313" key="3">
    <source>
        <dbReference type="Proteomes" id="UP000518305"/>
    </source>
</evidence>
<sequence>QVRGLCGTFTWRQEDEFSTPAGDVAPGVATFASTYRVGGACPPPLPLQPCGDGAGSTHMDMDMAGATCALLHGPAFQ</sequence>
<keyword evidence="3" id="KW-1185">Reference proteome</keyword>
<reference evidence="2 3" key="1">
    <citation type="submission" date="2019-09" db="EMBL/GenBank/DDBJ databases">
        <title>Bird 10,000 Genomes (B10K) Project - Family phase.</title>
        <authorList>
            <person name="Zhang G."/>
        </authorList>
    </citation>
    <scope>NUCLEOTIDE SEQUENCE [LARGE SCALE GENOMIC DNA]</scope>
    <source>
        <strain evidence="2">B10K-DU-001-23</strain>
        <tissue evidence="2">Muscle</tissue>
    </source>
</reference>